<accession>A0A059W710</accession>
<evidence type="ECO:0000313" key="2">
    <source>
        <dbReference type="Proteomes" id="UP000288351"/>
    </source>
</evidence>
<dbReference type="RefSeq" id="WP_016575340.1">
    <property type="nucleotide sequence ID" value="NZ_BHXC01000006.1"/>
</dbReference>
<comment type="caution">
    <text evidence="1">The sequence shown here is derived from an EMBL/GenBank/DDBJ whole genome shotgun (WGS) entry which is preliminary data.</text>
</comment>
<dbReference type="Pfam" id="PF05331">
    <property type="entry name" value="DUF742"/>
    <property type="match status" value="1"/>
</dbReference>
<organism evidence="1 2">
    <name type="scientific">Streptomyces noursei</name>
    <name type="common">Streptomyces albulus</name>
    <dbReference type="NCBI Taxonomy" id="1971"/>
    <lineage>
        <taxon>Bacteria</taxon>
        <taxon>Bacillati</taxon>
        <taxon>Actinomycetota</taxon>
        <taxon>Actinomycetes</taxon>
        <taxon>Kitasatosporales</taxon>
        <taxon>Streptomycetaceae</taxon>
        <taxon>Streptomyces</taxon>
    </lineage>
</organism>
<name>A0A059W710_STRNR</name>
<dbReference type="STRING" id="68570.DC74_3056"/>
<dbReference type="Proteomes" id="UP000288351">
    <property type="component" value="Unassembled WGS sequence"/>
</dbReference>
<evidence type="ECO:0000313" key="1">
    <source>
        <dbReference type="EMBL" id="GCB91138.1"/>
    </source>
</evidence>
<protein>
    <submittedName>
        <fullName evidence="1">Uncharacterized protein</fullName>
    </submittedName>
</protein>
<dbReference type="AlphaFoldDB" id="A0A059W710"/>
<reference evidence="1 2" key="1">
    <citation type="journal article" date="2019" name="Microbiol. Resour. Announc.">
        <title>Draft Genome Sequence of the Most Traditional epsilon-Poly-l-Lysine Producer, Streptomyces albulus NBRC14147.</title>
        <authorList>
            <person name="Yamanaka K."/>
            <person name="Hamano Y."/>
        </authorList>
    </citation>
    <scope>NUCLEOTIDE SEQUENCE [LARGE SCALE GENOMIC DNA]</scope>
    <source>
        <strain evidence="1 2">NBRC 14147</strain>
    </source>
</reference>
<sequence>MTPRQSSGRRLVPAYLATGGRARPSRNTLDRLTVLIGVDMPITSEVRPEEHRILELLQPGALTLAEVAAHLHLPVSVVKVLVADLVDAGRLHARVPIPEAEQFDRQILERVLDGLRSLKS</sequence>
<dbReference type="InterPro" id="IPR007995">
    <property type="entry name" value="DUF742"/>
</dbReference>
<proteinExistence type="predicted"/>
<dbReference type="PANTHER" id="PTHR36221:SF1">
    <property type="entry name" value="DUF742 DOMAIN-CONTAINING PROTEIN"/>
    <property type="match status" value="1"/>
</dbReference>
<gene>
    <name evidence="1" type="ORF">SALB_03853</name>
</gene>
<dbReference type="eggNOG" id="COG1846">
    <property type="taxonomic scope" value="Bacteria"/>
</dbReference>
<dbReference type="PANTHER" id="PTHR36221">
    <property type="entry name" value="DUF742 DOMAIN-CONTAINING PROTEIN"/>
    <property type="match status" value="1"/>
</dbReference>
<dbReference type="EMBL" id="BHXC01000006">
    <property type="protein sequence ID" value="GCB91138.1"/>
    <property type="molecule type" value="Genomic_DNA"/>
</dbReference>